<organism evidence="5 6">
    <name type="scientific">Ideonella paludis</name>
    <dbReference type="NCBI Taxonomy" id="1233411"/>
    <lineage>
        <taxon>Bacteria</taxon>
        <taxon>Pseudomonadati</taxon>
        <taxon>Pseudomonadota</taxon>
        <taxon>Betaproteobacteria</taxon>
        <taxon>Burkholderiales</taxon>
        <taxon>Sphaerotilaceae</taxon>
        <taxon>Ideonella</taxon>
    </lineage>
</organism>
<dbReference type="PROSITE" id="PS01124">
    <property type="entry name" value="HTH_ARAC_FAMILY_2"/>
    <property type="match status" value="1"/>
</dbReference>
<dbReference type="Pfam" id="PF12833">
    <property type="entry name" value="HTH_18"/>
    <property type="match status" value="1"/>
</dbReference>
<proteinExistence type="predicted"/>
<feature type="domain" description="HTH araC/xylS-type" evidence="4">
    <location>
        <begin position="159"/>
        <end position="256"/>
    </location>
</feature>
<name>A0ABS5DY85_9BURK</name>
<keyword evidence="1" id="KW-0805">Transcription regulation</keyword>
<evidence type="ECO:0000313" key="5">
    <source>
        <dbReference type="EMBL" id="MBQ0936110.1"/>
    </source>
</evidence>
<dbReference type="InterPro" id="IPR009057">
    <property type="entry name" value="Homeodomain-like_sf"/>
</dbReference>
<dbReference type="SUPFAM" id="SSF51215">
    <property type="entry name" value="Regulatory protein AraC"/>
    <property type="match status" value="1"/>
</dbReference>
<dbReference type="InterPro" id="IPR020449">
    <property type="entry name" value="Tscrpt_reg_AraC-type_HTH"/>
</dbReference>
<dbReference type="EMBL" id="JAGQDG010000004">
    <property type="protein sequence ID" value="MBQ0936110.1"/>
    <property type="molecule type" value="Genomic_DNA"/>
</dbReference>
<dbReference type="SMART" id="SM00342">
    <property type="entry name" value="HTH_ARAC"/>
    <property type="match status" value="1"/>
</dbReference>
<dbReference type="InterPro" id="IPR037923">
    <property type="entry name" value="HTH-like"/>
</dbReference>
<comment type="caution">
    <text evidence="5">The sequence shown here is derived from an EMBL/GenBank/DDBJ whole genome shotgun (WGS) entry which is preliminary data.</text>
</comment>
<dbReference type="PRINTS" id="PR00032">
    <property type="entry name" value="HTHARAC"/>
</dbReference>
<evidence type="ECO:0000313" key="6">
    <source>
        <dbReference type="Proteomes" id="UP000672097"/>
    </source>
</evidence>
<evidence type="ECO:0000256" key="3">
    <source>
        <dbReference type="ARBA" id="ARBA00023163"/>
    </source>
</evidence>
<dbReference type="InterPro" id="IPR018060">
    <property type="entry name" value="HTH_AraC"/>
</dbReference>
<evidence type="ECO:0000259" key="4">
    <source>
        <dbReference type="PROSITE" id="PS01124"/>
    </source>
</evidence>
<sequence>MLTHHTLRVATPHHLHEVATHHAALVAVVHGVKQVFAGGRVQRFTAGTLVLMPGGLRWEIANTPGDNGWYVAEVLVLSPEVLSRFGQQFAPQCAAARAPKGAVGLALIGDLADAFERVAAVAASKASEALRLHRALELLLLLAEAGWAFAPPQAQRWVARVQALVAHQPDGPWTLAEVAARLAVGPSSLQRRLREEGSTLQACVRQGRMDAALGLLQTTDWPVSQVALACGYASHGRFSAAFAQRFGAPPSQLRARP</sequence>
<keyword evidence="2" id="KW-0238">DNA-binding</keyword>
<dbReference type="InterPro" id="IPR018062">
    <property type="entry name" value="HTH_AraC-typ_CS"/>
</dbReference>
<dbReference type="PROSITE" id="PS00041">
    <property type="entry name" value="HTH_ARAC_FAMILY_1"/>
    <property type="match status" value="1"/>
</dbReference>
<dbReference type="Gene3D" id="1.10.10.60">
    <property type="entry name" value="Homeodomain-like"/>
    <property type="match status" value="1"/>
</dbReference>
<dbReference type="PANTHER" id="PTHR47894">
    <property type="entry name" value="HTH-TYPE TRANSCRIPTIONAL REGULATOR GADX"/>
    <property type="match status" value="1"/>
</dbReference>
<evidence type="ECO:0000256" key="1">
    <source>
        <dbReference type="ARBA" id="ARBA00023015"/>
    </source>
</evidence>
<dbReference type="SUPFAM" id="SSF46689">
    <property type="entry name" value="Homeodomain-like"/>
    <property type="match status" value="1"/>
</dbReference>
<keyword evidence="3" id="KW-0804">Transcription</keyword>
<reference evidence="5 6" key="1">
    <citation type="submission" date="2021-04" db="EMBL/GenBank/DDBJ databases">
        <title>The genome sequence of type strain Ideonella paludis KCTC 32238.</title>
        <authorList>
            <person name="Liu Y."/>
        </authorList>
    </citation>
    <scope>NUCLEOTIDE SEQUENCE [LARGE SCALE GENOMIC DNA]</scope>
    <source>
        <strain evidence="5 6">KCTC 32238</strain>
    </source>
</reference>
<keyword evidence="6" id="KW-1185">Reference proteome</keyword>
<gene>
    <name evidence="5" type="ORF">KAK11_12295</name>
</gene>
<dbReference type="Proteomes" id="UP000672097">
    <property type="component" value="Unassembled WGS sequence"/>
</dbReference>
<evidence type="ECO:0000256" key="2">
    <source>
        <dbReference type="ARBA" id="ARBA00023125"/>
    </source>
</evidence>
<dbReference type="PANTHER" id="PTHR47894:SF4">
    <property type="entry name" value="HTH-TYPE TRANSCRIPTIONAL REGULATOR GADX"/>
    <property type="match status" value="1"/>
</dbReference>
<dbReference type="RefSeq" id="WP_210809420.1">
    <property type="nucleotide sequence ID" value="NZ_JAGQDG010000004.1"/>
</dbReference>
<protein>
    <submittedName>
        <fullName evidence="5">Helix-turn-helix transcriptional regulator</fullName>
    </submittedName>
</protein>
<accession>A0ABS5DY85</accession>